<dbReference type="AlphaFoldDB" id="A0A6A4PFF0"/>
<protein>
    <submittedName>
        <fullName evidence="2">Uncharacterized protein</fullName>
    </submittedName>
</protein>
<dbReference type="Proteomes" id="UP000447434">
    <property type="component" value="Chromosome 14"/>
</dbReference>
<comment type="caution">
    <text evidence="2">The sequence shown here is derived from an EMBL/GenBank/DDBJ whole genome shotgun (WGS) entry which is preliminary data.</text>
</comment>
<gene>
    <name evidence="2" type="ORF">Lalb_Chr14g0370491</name>
</gene>
<reference evidence="3" key="1">
    <citation type="journal article" date="2020" name="Nat. Commun.">
        <title>Genome sequence of the cluster root forming white lupin.</title>
        <authorList>
            <person name="Hufnagel B."/>
            <person name="Marques A."/>
            <person name="Soriano A."/>
            <person name="Marques L."/>
            <person name="Divol F."/>
            <person name="Doumas P."/>
            <person name="Sallet E."/>
            <person name="Mancinotti D."/>
            <person name="Carrere S."/>
            <person name="Marande W."/>
            <person name="Arribat S."/>
            <person name="Keller J."/>
            <person name="Huneau C."/>
            <person name="Blein T."/>
            <person name="Aime D."/>
            <person name="Laguerre M."/>
            <person name="Taylor J."/>
            <person name="Schubert V."/>
            <person name="Nelson M."/>
            <person name="Geu-Flores F."/>
            <person name="Crespi M."/>
            <person name="Gallardo-Guerrero K."/>
            <person name="Delaux P.-M."/>
            <person name="Salse J."/>
            <person name="Berges H."/>
            <person name="Guyot R."/>
            <person name="Gouzy J."/>
            <person name="Peret B."/>
        </authorList>
    </citation>
    <scope>NUCLEOTIDE SEQUENCE [LARGE SCALE GENOMIC DNA]</scope>
    <source>
        <strain evidence="3">cv. Amiga</strain>
    </source>
</reference>
<dbReference type="EMBL" id="WOCE01000014">
    <property type="protein sequence ID" value="KAE9600207.1"/>
    <property type="molecule type" value="Genomic_DNA"/>
</dbReference>
<evidence type="ECO:0000313" key="2">
    <source>
        <dbReference type="EMBL" id="KAE9600207.1"/>
    </source>
</evidence>
<evidence type="ECO:0000313" key="3">
    <source>
        <dbReference type="Proteomes" id="UP000447434"/>
    </source>
</evidence>
<accession>A0A6A4PFF0</accession>
<keyword evidence="3" id="KW-1185">Reference proteome</keyword>
<evidence type="ECO:0000256" key="1">
    <source>
        <dbReference type="SAM" id="MobiDB-lite"/>
    </source>
</evidence>
<name>A0A6A4PFF0_LUPAL</name>
<feature type="region of interest" description="Disordered" evidence="1">
    <location>
        <begin position="22"/>
        <end position="41"/>
    </location>
</feature>
<organism evidence="2 3">
    <name type="scientific">Lupinus albus</name>
    <name type="common">White lupine</name>
    <name type="synonym">Lupinus termis</name>
    <dbReference type="NCBI Taxonomy" id="3870"/>
    <lineage>
        <taxon>Eukaryota</taxon>
        <taxon>Viridiplantae</taxon>
        <taxon>Streptophyta</taxon>
        <taxon>Embryophyta</taxon>
        <taxon>Tracheophyta</taxon>
        <taxon>Spermatophyta</taxon>
        <taxon>Magnoliopsida</taxon>
        <taxon>eudicotyledons</taxon>
        <taxon>Gunneridae</taxon>
        <taxon>Pentapetalae</taxon>
        <taxon>rosids</taxon>
        <taxon>fabids</taxon>
        <taxon>Fabales</taxon>
        <taxon>Fabaceae</taxon>
        <taxon>Papilionoideae</taxon>
        <taxon>50 kb inversion clade</taxon>
        <taxon>genistoids sensu lato</taxon>
        <taxon>core genistoids</taxon>
        <taxon>Genisteae</taxon>
        <taxon>Lupinus</taxon>
    </lineage>
</organism>
<sequence length="66" mass="7194">MQQLKHRIGLLQLMVGNRPPAKIPIPVPPSRLAKSNEPRSHPLQLNEQGQILEAAIEAAANAILKS</sequence>
<proteinExistence type="predicted"/>